<protein>
    <submittedName>
        <fullName evidence="1">Uncharacterized protein</fullName>
    </submittedName>
</protein>
<evidence type="ECO:0000313" key="1">
    <source>
        <dbReference type="EMBL" id="PAV69294.1"/>
    </source>
</evidence>
<gene>
    <name evidence="1" type="ORF">WR25_17278</name>
</gene>
<dbReference type="Proteomes" id="UP000218231">
    <property type="component" value="Unassembled WGS sequence"/>
</dbReference>
<reference evidence="1 2" key="1">
    <citation type="journal article" date="2017" name="Curr. Biol.">
        <title>Genome architecture and evolution of a unichromosomal asexual nematode.</title>
        <authorList>
            <person name="Fradin H."/>
            <person name="Zegar C."/>
            <person name="Gutwein M."/>
            <person name="Lucas J."/>
            <person name="Kovtun M."/>
            <person name="Corcoran D."/>
            <person name="Baugh L.R."/>
            <person name="Kiontke K."/>
            <person name="Gunsalus K."/>
            <person name="Fitch D.H."/>
            <person name="Piano F."/>
        </authorList>
    </citation>
    <scope>NUCLEOTIDE SEQUENCE [LARGE SCALE GENOMIC DNA]</scope>
    <source>
        <strain evidence="1">PF1309</strain>
    </source>
</reference>
<sequence>MAVAVSTMRFEKPHSLSYQLTTRTSLPSSTAVSRLSTVEDCGECISGPSSDAAFRIALTSSFVVSRFGVKVRSIRLTSGTGTRIAEPSSLPFSSGSTSPTARAAPVVVGIMLIAAARARRRSGWI</sequence>
<proteinExistence type="predicted"/>
<dbReference type="AlphaFoldDB" id="A0A2A2K5R0"/>
<evidence type="ECO:0000313" key="2">
    <source>
        <dbReference type="Proteomes" id="UP000218231"/>
    </source>
</evidence>
<accession>A0A2A2K5R0</accession>
<comment type="caution">
    <text evidence="1">The sequence shown here is derived from an EMBL/GenBank/DDBJ whole genome shotgun (WGS) entry which is preliminary data.</text>
</comment>
<dbReference type="EMBL" id="LIAE01009550">
    <property type="protein sequence ID" value="PAV69294.1"/>
    <property type="molecule type" value="Genomic_DNA"/>
</dbReference>
<name>A0A2A2K5R0_9BILA</name>
<keyword evidence="2" id="KW-1185">Reference proteome</keyword>
<organism evidence="1 2">
    <name type="scientific">Diploscapter pachys</name>
    <dbReference type="NCBI Taxonomy" id="2018661"/>
    <lineage>
        <taxon>Eukaryota</taxon>
        <taxon>Metazoa</taxon>
        <taxon>Ecdysozoa</taxon>
        <taxon>Nematoda</taxon>
        <taxon>Chromadorea</taxon>
        <taxon>Rhabditida</taxon>
        <taxon>Rhabditina</taxon>
        <taxon>Rhabditomorpha</taxon>
        <taxon>Rhabditoidea</taxon>
        <taxon>Rhabditidae</taxon>
        <taxon>Diploscapter</taxon>
    </lineage>
</organism>